<feature type="compositionally biased region" description="Acidic residues" evidence="1">
    <location>
        <begin position="319"/>
        <end position="344"/>
    </location>
</feature>
<evidence type="ECO:0000313" key="4">
    <source>
        <dbReference type="WBParaSite" id="TASK_0000081101-mRNA-1"/>
    </source>
</evidence>
<feature type="region of interest" description="Disordered" evidence="1">
    <location>
        <begin position="132"/>
        <end position="202"/>
    </location>
</feature>
<sequence>MRRRKDKQSDEKKTQKRSNSKNVDKLNTLPPTGPGSAMKSVDCKRFIASPVPNSIDITTSNNLYSSQSVGSRNVLFRDNRFPDGTVMPRIQTQQSRNSPVGGGREGRVSPTGSVHSLASTQPALFNYASYPPSYVPQNSMRPAGTTTEKRGRIRSDSVYQSVCAEPLPKPDYPLSNDGTKNSNQDSGLDTESRSSSGGKPVFGGTIDRCPRWKVSSCCQNVLQTPRCTSSLQRIQLEDGLTSEKINCGRSRRRFRKEDENLEYTVRSASRGLPRNQPIRGGYFEEKNEVDRYGRLPPVRRPISRASDSREACDFVNGENNEDALEWEEKAEVDDSEEETSDSQDDPYNSNYSRTRGGRSQMQPNFYRWNSTPSMANREIGVSRM</sequence>
<dbReference type="AlphaFoldDB" id="A0A0R3VU48"/>
<evidence type="ECO:0000313" key="2">
    <source>
        <dbReference type="EMBL" id="VDK21898.1"/>
    </source>
</evidence>
<dbReference type="EMBL" id="UYRS01000130">
    <property type="protein sequence ID" value="VDK21898.1"/>
    <property type="molecule type" value="Genomic_DNA"/>
</dbReference>
<feature type="region of interest" description="Disordered" evidence="1">
    <location>
        <begin position="1"/>
        <end position="39"/>
    </location>
</feature>
<feature type="compositionally biased region" description="Polar residues" evidence="1">
    <location>
        <begin position="176"/>
        <end position="197"/>
    </location>
</feature>
<feature type="region of interest" description="Disordered" evidence="1">
    <location>
        <begin position="80"/>
        <end position="115"/>
    </location>
</feature>
<gene>
    <name evidence="2" type="ORF">TASK_LOCUS812</name>
</gene>
<feature type="region of interest" description="Disordered" evidence="1">
    <location>
        <begin position="317"/>
        <end position="371"/>
    </location>
</feature>
<organism evidence="4">
    <name type="scientific">Taenia asiatica</name>
    <name type="common">Asian tapeworm</name>
    <dbReference type="NCBI Taxonomy" id="60517"/>
    <lineage>
        <taxon>Eukaryota</taxon>
        <taxon>Metazoa</taxon>
        <taxon>Spiralia</taxon>
        <taxon>Lophotrochozoa</taxon>
        <taxon>Platyhelminthes</taxon>
        <taxon>Cestoda</taxon>
        <taxon>Eucestoda</taxon>
        <taxon>Cyclophyllidea</taxon>
        <taxon>Taeniidae</taxon>
        <taxon>Taenia</taxon>
    </lineage>
</organism>
<dbReference type="OrthoDB" id="6257379at2759"/>
<proteinExistence type="predicted"/>
<evidence type="ECO:0000256" key="1">
    <source>
        <dbReference type="SAM" id="MobiDB-lite"/>
    </source>
</evidence>
<dbReference type="WBParaSite" id="TASK_0000081101-mRNA-1">
    <property type="protein sequence ID" value="TASK_0000081101-mRNA-1"/>
    <property type="gene ID" value="TASK_0000081101"/>
</dbReference>
<dbReference type="Proteomes" id="UP000282613">
    <property type="component" value="Unassembled WGS sequence"/>
</dbReference>
<keyword evidence="3" id="KW-1185">Reference proteome</keyword>
<feature type="compositionally biased region" description="Polar residues" evidence="1">
    <location>
        <begin position="135"/>
        <end position="146"/>
    </location>
</feature>
<accession>A0A0R3VU48</accession>
<dbReference type="STRING" id="60517.A0A0R3VU48"/>
<reference evidence="2 3" key="2">
    <citation type="submission" date="2018-11" db="EMBL/GenBank/DDBJ databases">
        <authorList>
            <consortium name="Pathogen Informatics"/>
        </authorList>
    </citation>
    <scope>NUCLEOTIDE SEQUENCE [LARGE SCALE GENOMIC DNA]</scope>
</reference>
<feature type="compositionally biased region" description="Polar residues" evidence="1">
    <location>
        <begin position="346"/>
        <end position="371"/>
    </location>
</feature>
<reference evidence="4" key="1">
    <citation type="submission" date="2017-02" db="UniProtKB">
        <authorList>
            <consortium name="WormBaseParasite"/>
        </authorList>
    </citation>
    <scope>IDENTIFICATION</scope>
</reference>
<name>A0A0R3VU48_TAEAS</name>
<evidence type="ECO:0000313" key="3">
    <source>
        <dbReference type="Proteomes" id="UP000282613"/>
    </source>
</evidence>
<protein>
    <submittedName>
        <fullName evidence="2 4">Uncharacterized protein</fullName>
    </submittedName>
</protein>